<proteinExistence type="inferred from homology"/>
<keyword evidence="6" id="KW-0175">Coiled coil</keyword>
<dbReference type="Gene3D" id="2.40.50.100">
    <property type="match status" value="1"/>
</dbReference>
<organism evidence="9 10">
    <name type="scientific">Prochlorococcus marinus (strain MIT 9303)</name>
    <dbReference type="NCBI Taxonomy" id="59922"/>
    <lineage>
        <taxon>Bacteria</taxon>
        <taxon>Bacillati</taxon>
        <taxon>Cyanobacteriota</taxon>
        <taxon>Cyanophyceae</taxon>
        <taxon>Synechococcales</taxon>
        <taxon>Prochlorococcaceae</taxon>
        <taxon>Prochlorococcus</taxon>
    </lineage>
</organism>
<dbReference type="InterPro" id="IPR058982">
    <property type="entry name" value="Beta-barrel_AprE"/>
</dbReference>
<dbReference type="STRING" id="59922.P9303_00851"/>
<evidence type="ECO:0000313" key="9">
    <source>
        <dbReference type="EMBL" id="ABM76842.1"/>
    </source>
</evidence>
<evidence type="ECO:0000259" key="8">
    <source>
        <dbReference type="Pfam" id="PF26002"/>
    </source>
</evidence>
<dbReference type="BioCyc" id="PMAR59922:G1G80-81-MONOMER"/>
<dbReference type="Gene3D" id="2.40.30.170">
    <property type="match status" value="1"/>
</dbReference>
<comment type="subcellular location">
    <subcellularLocation>
        <location evidence="1">Membrane</location>
        <topology evidence="1">Single-pass membrane protein</topology>
    </subcellularLocation>
</comment>
<dbReference type="PANTHER" id="PTHR30386">
    <property type="entry name" value="MEMBRANE FUSION SUBUNIT OF EMRAB-TOLC MULTIDRUG EFFLUX PUMP"/>
    <property type="match status" value="1"/>
</dbReference>
<gene>
    <name evidence="9" type="ordered locus">P9303_00851</name>
</gene>
<dbReference type="Pfam" id="PF26002">
    <property type="entry name" value="Beta-barrel_AprE"/>
    <property type="match status" value="1"/>
</dbReference>
<keyword evidence="5 7" id="KW-0472">Membrane</keyword>
<dbReference type="EMBL" id="CP000554">
    <property type="protein sequence ID" value="ABM76842.1"/>
    <property type="molecule type" value="Genomic_DNA"/>
</dbReference>
<dbReference type="PRINTS" id="PR01490">
    <property type="entry name" value="RTXTOXIND"/>
</dbReference>
<evidence type="ECO:0000256" key="1">
    <source>
        <dbReference type="ARBA" id="ARBA00004167"/>
    </source>
</evidence>
<feature type="transmembrane region" description="Helical" evidence="7">
    <location>
        <begin position="38"/>
        <end position="60"/>
    </location>
</feature>
<feature type="coiled-coil region" evidence="6">
    <location>
        <begin position="207"/>
        <end position="234"/>
    </location>
</feature>
<dbReference type="InterPro" id="IPR050739">
    <property type="entry name" value="MFP"/>
</dbReference>
<dbReference type="KEGG" id="pmf:P9303_00851"/>
<evidence type="ECO:0000256" key="6">
    <source>
        <dbReference type="SAM" id="Coils"/>
    </source>
</evidence>
<dbReference type="SUPFAM" id="SSF111369">
    <property type="entry name" value="HlyD-like secretion proteins"/>
    <property type="match status" value="2"/>
</dbReference>
<dbReference type="HOGENOM" id="CLU_023976_0_0_3"/>
<evidence type="ECO:0000256" key="7">
    <source>
        <dbReference type="SAM" id="Phobius"/>
    </source>
</evidence>
<keyword evidence="3 7" id="KW-0812">Transmembrane</keyword>
<dbReference type="PANTHER" id="PTHR30386:SF26">
    <property type="entry name" value="TRANSPORT PROTEIN COMB"/>
    <property type="match status" value="1"/>
</dbReference>
<reference evidence="9 10" key="1">
    <citation type="journal article" date="2007" name="PLoS Genet.">
        <title>Patterns and implications of gene gain and loss in the evolution of Prochlorococcus.</title>
        <authorList>
            <person name="Kettler G.C."/>
            <person name="Martiny A.C."/>
            <person name="Huang K."/>
            <person name="Zucker J."/>
            <person name="Coleman M.L."/>
            <person name="Rodrigue S."/>
            <person name="Chen F."/>
            <person name="Lapidus A."/>
            <person name="Ferriera S."/>
            <person name="Johnson J."/>
            <person name="Steglich C."/>
            <person name="Church G.M."/>
            <person name="Richardson P."/>
            <person name="Chisholm S.W."/>
        </authorList>
    </citation>
    <scope>NUCLEOTIDE SEQUENCE [LARGE SCALE GENOMIC DNA]</scope>
    <source>
        <strain evidence="9 10">MIT 9303</strain>
    </source>
</reference>
<evidence type="ECO:0000256" key="4">
    <source>
        <dbReference type="ARBA" id="ARBA00022989"/>
    </source>
</evidence>
<evidence type="ECO:0000313" key="10">
    <source>
        <dbReference type="Proteomes" id="UP000002274"/>
    </source>
</evidence>
<comment type="similarity">
    <text evidence="2">Belongs to the membrane fusion protein (MFP) (TC 8.A.1) family.</text>
</comment>
<feature type="domain" description="AprE-like beta-barrel" evidence="8">
    <location>
        <begin position="276"/>
        <end position="368"/>
    </location>
</feature>
<dbReference type="Proteomes" id="UP000002274">
    <property type="component" value="Chromosome"/>
</dbReference>
<name>A2C5T2_PROM3</name>
<dbReference type="GO" id="GO:0016020">
    <property type="term" value="C:membrane"/>
    <property type="evidence" value="ECO:0007669"/>
    <property type="project" value="UniProtKB-SubCell"/>
</dbReference>
<keyword evidence="4 7" id="KW-1133">Transmembrane helix</keyword>
<accession>A2C5T2</accession>
<evidence type="ECO:0000256" key="5">
    <source>
        <dbReference type="ARBA" id="ARBA00023136"/>
    </source>
</evidence>
<evidence type="ECO:0000256" key="3">
    <source>
        <dbReference type="ARBA" id="ARBA00022692"/>
    </source>
</evidence>
<evidence type="ECO:0000256" key="2">
    <source>
        <dbReference type="ARBA" id="ARBA00009477"/>
    </source>
</evidence>
<dbReference type="RefSeq" id="WP_011824774.1">
    <property type="nucleotide sequence ID" value="NC_008820.1"/>
</dbReference>
<protein>
    <submittedName>
        <fullName evidence="9">Possible transporter component</fullName>
    </submittedName>
</protein>
<sequence length="391" mass="43404">MNNKPNPVGGLIRRAQNQLEQKVSSVSHDESVLQQSRFWMRAVTWSLIGTTAFAVGWLAIARTEEIVVAQGKLEPLGDVKEIQIPVGGVARDILIKGGDRVSKGQILIQLDTETSSEQVNSLEAQFTKKQQQLKLKLEEQQGTLALSREQVATTRDNLALEQQILSRFEFLSAQGASSELQYLQQRNKVRELRGRVTKEKLDGARQQSILNQEIEQLNAQLAQLKAQLTEAKVTLKYQSLRSPVDGVVFDLKPTTPGFVAQSSEPVLKIVPFNNLEADVEIPSNKIGFVREGMSVDISIDSFPATDFGVLEGKVTSIGSDALPPDQQKQRQEYRFPATIQLDSQQLKLKNGTTLPLQVGMSLTANIKLRSVSYLQLLLGQFQSKTDSLRQL</sequence>
<dbReference type="AlphaFoldDB" id="A2C5T2"/>